<organism evidence="2">
    <name type="scientific">marine sediment metagenome</name>
    <dbReference type="NCBI Taxonomy" id="412755"/>
    <lineage>
        <taxon>unclassified sequences</taxon>
        <taxon>metagenomes</taxon>
        <taxon>ecological metagenomes</taxon>
    </lineage>
</organism>
<feature type="transmembrane region" description="Helical" evidence="1">
    <location>
        <begin position="12"/>
        <end position="30"/>
    </location>
</feature>
<accession>A0A0F8YX68</accession>
<feature type="non-terminal residue" evidence="2">
    <location>
        <position position="1"/>
    </location>
</feature>
<dbReference type="AlphaFoldDB" id="A0A0F8YX68"/>
<evidence type="ECO:0000256" key="1">
    <source>
        <dbReference type="SAM" id="Phobius"/>
    </source>
</evidence>
<evidence type="ECO:0000313" key="2">
    <source>
        <dbReference type="EMBL" id="KKK85998.1"/>
    </source>
</evidence>
<name>A0A0F8YX68_9ZZZZ</name>
<proteinExistence type="predicted"/>
<keyword evidence="1" id="KW-1133">Transmembrane helix</keyword>
<keyword evidence="1" id="KW-0472">Membrane</keyword>
<protein>
    <submittedName>
        <fullName evidence="2">Uncharacterized protein</fullName>
    </submittedName>
</protein>
<dbReference type="EMBL" id="LAZR01051050">
    <property type="protein sequence ID" value="KKK85998.1"/>
    <property type="molecule type" value="Genomic_DNA"/>
</dbReference>
<gene>
    <name evidence="2" type="ORF">LCGC14_2767620</name>
</gene>
<reference evidence="2" key="1">
    <citation type="journal article" date="2015" name="Nature">
        <title>Complex archaea that bridge the gap between prokaryotes and eukaryotes.</title>
        <authorList>
            <person name="Spang A."/>
            <person name="Saw J.H."/>
            <person name="Jorgensen S.L."/>
            <person name="Zaremba-Niedzwiedzka K."/>
            <person name="Martijn J."/>
            <person name="Lind A.E."/>
            <person name="van Eijk R."/>
            <person name="Schleper C."/>
            <person name="Guy L."/>
            <person name="Ettema T.J."/>
        </authorList>
    </citation>
    <scope>NUCLEOTIDE SEQUENCE</scope>
</reference>
<keyword evidence="1" id="KW-0812">Transmembrane</keyword>
<comment type="caution">
    <text evidence="2">The sequence shown here is derived from an EMBL/GenBank/DDBJ whole genome shotgun (WGS) entry which is preliminary data.</text>
</comment>
<sequence>VEPSISGGDWEIISGFLFLLLGILVITTSLKSRKIRKLKEQIKQLEGKQE</sequence>